<name>A0A1V4SVW9_9CLOT</name>
<sequence length="105" mass="12326">MFELYNDIIESCREAGLIKNYKFNKVLQMVNNKGALLAVKEIIRLEEDVEALQELIESGREDLSVEALVLNDKYKDQFTDEDRMLAKEKLAIYKRKKEIVEEVQE</sequence>
<dbReference type="Proteomes" id="UP000191448">
    <property type="component" value="Unassembled WGS sequence"/>
</dbReference>
<organism evidence="2 3">
    <name type="scientific">Clostridium thermobutyricum DSM 4928</name>
    <dbReference type="NCBI Taxonomy" id="1121339"/>
    <lineage>
        <taxon>Bacteria</taxon>
        <taxon>Bacillati</taxon>
        <taxon>Bacillota</taxon>
        <taxon>Clostridia</taxon>
        <taxon>Eubacteriales</taxon>
        <taxon>Clostridiaceae</taxon>
        <taxon>Clostridium</taxon>
    </lineage>
</organism>
<reference evidence="2 3" key="1">
    <citation type="submission" date="2016-02" db="EMBL/GenBank/DDBJ databases">
        <title>Genome sequence of Clostridium thermobutyricum DSM 4928.</title>
        <authorList>
            <person name="Poehlein A."/>
            <person name="Daniel R."/>
        </authorList>
    </citation>
    <scope>NUCLEOTIDE SEQUENCE [LARGE SCALE GENOMIC DNA]</scope>
    <source>
        <strain evidence="2 3">DSM 4928</strain>
    </source>
</reference>
<comment type="caution">
    <text evidence="2">The sequence shown here is derived from an EMBL/GenBank/DDBJ whole genome shotgun (WGS) entry which is preliminary data.</text>
</comment>
<dbReference type="EMBL" id="LTAY01000048">
    <property type="protein sequence ID" value="OPX47374.1"/>
    <property type="molecule type" value="Genomic_DNA"/>
</dbReference>
<evidence type="ECO:0000256" key="1">
    <source>
        <dbReference type="SAM" id="Coils"/>
    </source>
</evidence>
<dbReference type="RefSeq" id="WP_080023135.1">
    <property type="nucleotide sequence ID" value="NZ_LTAY01000048.1"/>
</dbReference>
<proteinExistence type="predicted"/>
<feature type="coiled-coil region" evidence="1">
    <location>
        <begin position="35"/>
        <end position="62"/>
    </location>
</feature>
<evidence type="ECO:0000313" key="2">
    <source>
        <dbReference type="EMBL" id="OPX47374.1"/>
    </source>
</evidence>
<evidence type="ECO:0000313" key="3">
    <source>
        <dbReference type="Proteomes" id="UP000191448"/>
    </source>
</evidence>
<protein>
    <submittedName>
        <fullName evidence="2">Uncharacterized protein</fullName>
    </submittedName>
</protein>
<accession>A0A1V4SVW9</accession>
<gene>
    <name evidence="2" type="ORF">CLTHE_19370</name>
</gene>
<keyword evidence="1" id="KW-0175">Coiled coil</keyword>
<dbReference type="AlphaFoldDB" id="A0A1V4SVW9"/>